<dbReference type="PROSITE" id="PS00137">
    <property type="entry name" value="SUBTILASE_HIS"/>
    <property type="match status" value="1"/>
</dbReference>
<dbReference type="PANTHER" id="PTHR43806">
    <property type="entry name" value="PEPTIDASE S8"/>
    <property type="match status" value="1"/>
</dbReference>
<dbReference type="Gene3D" id="3.40.50.200">
    <property type="entry name" value="Peptidase S8/S53 domain"/>
    <property type="match status" value="1"/>
</dbReference>
<keyword evidence="3 5" id="KW-0378">Hydrolase</keyword>
<dbReference type="InterPro" id="IPR036852">
    <property type="entry name" value="Peptidase_S8/S53_dom_sf"/>
</dbReference>
<name>A0A1F4TMQ4_UNCSA</name>
<feature type="active site" description="Charge relay system" evidence="5">
    <location>
        <position position="192"/>
    </location>
</feature>
<dbReference type="AlphaFoldDB" id="A0A1F4TMQ4"/>
<proteinExistence type="inferred from homology"/>
<reference evidence="9 10" key="1">
    <citation type="journal article" date="2016" name="Nat. Commun.">
        <title>Thousands of microbial genomes shed light on interconnected biogeochemical processes in an aquifer system.</title>
        <authorList>
            <person name="Anantharaman K."/>
            <person name="Brown C.T."/>
            <person name="Hug L.A."/>
            <person name="Sharon I."/>
            <person name="Castelle C.J."/>
            <person name="Probst A.J."/>
            <person name="Thomas B.C."/>
            <person name="Singh A."/>
            <person name="Wilkins M.J."/>
            <person name="Karaoz U."/>
            <person name="Brodie E.L."/>
            <person name="Williams K.H."/>
            <person name="Hubbard S.S."/>
            <person name="Banfield J.F."/>
        </authorList>
    </citation>
    <scope>NUCLEOTIDE SEQUENCE [LARGE SCALE GENOMIC DNA]</scope>
</reference>
<dbReference type="PANTHER" id="PTHR43806:SF11">
    <property type="entry name" value="CEREVISIN-RELATED"/>
    <property type="match status" value="1"/>
</dbReference>
<evidence type="ECO:0000256" key="3">
    <source>
        <dbReference type="ARBA" id="ARBA00022801"/>
    </source>
</evidence>
<dbReference type="InterPro" id="IPR022398">
    <property type="entry name" value="Peptidase_S8_His-AS"/>
</dbReference>
<evidence type="ECO:0000256" key="2">
    <source>
        <dbReference type="ARBA" id="ARBA00022670"/>
    </source>
</evidence>
<dbReference type="PROSITE" id="PS51892">
    <property type="entry name" value="SUBTILASE"/>
    <property type="match status" value="1"/>
</dbReference>
<evidence type="ECO:0000313" key="9">
    <source>
        <dbReference type="EMBL" id="OGC33849.1"/>
    </source>
</evidence>
<comment type="caution">
    <text evidence="9">The sequence shown here is derived from an EMBL/GenBank/DDBJ whole genome shotgun (WGS) entry which is preliminary data.</text>
</comment>
<dbReference type="SUPFAM" id="SSF52743">
    <property type="entry name" value="Subtilisin-like"/>
    <property type="match status" value="1"/>
</dbReference>
<evidence type="ECO:0000256" key="7">
    <source>
        <dbReference type="SAM" id="SignalP"/>
    </source>
</evidence>
<dbReference type="Gene3D" id="2.60.40.10">
    <property type="entry name" value="Immunoglobulins"/>
    <property type="match status" value="1"/>
</dbReference>
<evidence type="ECO:0000259" key="8">
    <source>
        <dbReference type="Pfam" id="PF00082"/>
    </source>
</evidence>
<dbReference type="PRINTS" id="PR00723">
    <property type="entry name" value="SUBTILISIN"/>
</dbReference>
<dbReference type="Proteomes" id="UP000178951">
    <property type="component" value="Unassembled WGS sequence"/>
</dbReference>
<dbReference type="InterPro" id="IPR013783">
    <property type="entry name" value="Ig-like_fold"/>
</dbReference>
<dbReference type="InterPro" id="IPR050131">
    <property type="entry name" value="Peptidase_S8_subtilisin-like"/>
</dbReference>
<dbReference type="InterPro" id="IPR023827">
    <property type="entry name" value="Peptidase_S8_Asp-AS"/>
</dbReference>
<dbReference type="GO" id="GO:0004252">
    <property type="term" value="F:serine-type endopeptidase activity"/>
    <property type="evidence" value="ECO:0007669"/>
    <property type="project" value="UniProtKB-UniRule"/>
</dbReference>
<dbReference type="PROSITE" id="PS00136">
    <property type="entry name" value="SUBTILASE_ASP"/>
    <property type="match status" value="1"/>
</dbReference>
<protein>
    <recommendedName>
        <fullName evidence="8">Peptidase S8/S53 domain-containing protein</fullName>
    </recommendedName>
</protein>
<dbReference type="STRING" id="1802583.A2311_02700"/>
<keyword evidence="4 5" id="KW-0720">Serine protease</keyword>
<dbReference type="InterPro" id="IPR015500">
    <property type="entry name" value="Peptidase_S8_subtilisin-rel"/>
</dbReference>
<dbReference type="EMBL" id="MEUF01000053">
    <property type="protein sequence ID" value="OGC33849.1"/>
    <property type="molecule type" value="Genomic_DNA"/>
</dbReference>
<evidence type="ECO:0000256" key="1">
    <source>
        <dbReference type="ARBA" id="ARBA00011073"/>
    </source>
</evidence>
<sequence>MNWRPIFLLIILLFLASTAIAEDIPGQFVVKYRPGTAKALKQAKPAVRGLGNINKKFGLIKTRQVYERALKIRPDWTHLENTYTLVFPPSIEVKEVMKEYRLDTNVVTIEPSRKVRAFDFVPNDPLYSEQWSLTKINAPKGWDRTTGTAEVIVAILDTGLNYNHVEFSGKVDLADAWNFVSNNDDPMDDAGHGTAVGGVIGAIGNNLKGVAGLDWNAKLLPLKVLNSAGEGSIENLNAALALVAALKSTGVNVVAVNMSLGQYQNDATLQSRCAEVNNQGVLLVAAAGNGDVEWPTYPAYYSTVLAVAATDQDDEKALWSGIDPDTGRTHASNYGTWVDVSAPGSSIYSTDKNGDYSNGWNGTSLACPHVAGLAALIKAANPTMTNNQLFDQITATTDDIDALNPTYVGKLGSGRINAYIALAGLKASITSPATGEFVTGTKTITGKAYGWSFVNYTLELLNNGSVETTIINSTTSVESGTLASWNSQAYDGQKELRLRVYSPTSFYLEEAVTIKVDNTSPEAVITSPTSGSTVEGVVTINGQATDMYFDHYQLEYGSGTAPLSYQTIGSYYSQVTSGVLATWETAGLTGVYTLRLTVYDQAGLANRATTLVNISQVNPTKEVQPAAGMPATFALPNPFDLTKSSTTAFYYNLLGNFPAAIYLFDLNGNLVWQKSYAAGENGGKSGWNNPTWDGLTLFGSRAIGGLYFYQVIADHRVMARGKLIVIN</sequence>
<dbReference type="Pfam" id="PF00082">
    <property type="entry name" value="Peptidase_S8"/>
    <property type="match status" value="1"/>
</dbReference>
<keyword evidence="2 5" id="KW-0645">Protease</keyword>
<feature type="signal peptide" evidence="7">
    <location>
        <begin position="1"/>
        <end position="21"/>
    </location>
</feature>
<accession>A0A1F4TMQ4</accession>
<evidence type="ECO:0000256" key="6">
    <source>
        <dbReference type="RuleBase" id="RU003355"/>
    </source>
</evidence>
<evidence type="ECO:0000256" key="4">
    <source>
        <dbReference type="ARBA" id="ARBA00022825"/>
    </source>
</evidence>
<dbReference type="InterPro" id="IPR023828">
    <property type="entry name" value="Peptidase_S8_Ser-AS"/>
</dbReference>
<comment type="similarity">
    <text evidence="1 5 6">Belongs to the peptidase S8 family.</text>
</comment>
<evidence type="ECO:0000313" key="10">
    <source>
        <dbReference type="Proteomes" id="UP000178951"/>
    </source>
</evidence>
<feature type="domain" description="Peptidase S8/S53" evidence="8">
    <location>
        <begin position="150"/>
        <end position="398"/>
    </location>
</feature>
<dbReference type="InterPro" id="IPR000209">
    <property type="entry name" value="Peptidase_S8/S53_dom"/>
</dbReference>
<evidence type="ECO:0000256" key="5">
    <source>
        <dbReference type="PROSITE-ProRule" id="PRU01240"/>
    </source>
</evidence>
<dbReference type="PROSITE" id="PS00138">
    <property type="entry name" value="SUBTILASE_SER"/>
    <property type="match status" value="1"/>
</dbReference>
<feature type="active site" description="Charge relay system" evidence="5">
    <location>
        <position position="157"/>
    </location>
</feature>
<dbReference type="GO" id="GO:0006508">
    <property type="term" value="P:proteolysis"/>
    <property type="evidence" value="ECO:0007669"/>
    <property type="project" value="UniProtKB-KW"/>
</dbReference>
<feature type="chain" id="PRO_5009514595" description="Peptidase S8/S53 domain-containing protein" evidence="7">
    <location>
        <begin position="22"/>
        <end position="727"/>
    </location>
</feature>
<feature type="active site" description="Charge relay system" evidence="5">
    <location>
        <position position="364"/>
    </location>
</feature>
<organism evidence="9 10">
    <name type="scientific">candidate division WOR-1 bacterium RIFOXYB2_FULL_48_7</name>
    <dbReference type="NCBI Taxonomy" id="1802583"/>
    <lineage>
        <taxon>Bacteria</taxon>
        <taxon>Bacillati</taxon>
        <taxon>Saganbacteria</taxon>
    </lineage>
</organism>
<keyword evidence="7" id="KW-0732">Signal</keyword>
<gene>
    <name evidence="9" type="ORF">A2311_02700</name>
</gene>